<accession>A0A172U0I1</accession>
<gene>
    <name evidence="2" type="ORF">SY85_20460</name>
</gene>
<feature type="transmembrane region" description="Helical" evidence="1">
    <location>
        <begin position="112"/>
        <end position="133"/>
    </location>
</feature>
<dbReference type="Proteomes" id="UP000077177">
    <property type="component" value="Chromosome"/>
</dbReference>
<evidence type="ECO:0000313" key="3">
    <source>
        <dbReference type="Proteomes" id="UP000077177"/>
    </source>
</evidence>
<dbReference type="OrthoDB" id="9948840at2"/>
<dbReference type="EMBL" id="CP011390">
    <property type="protein sequence ID" value="ANE52497.1"/>
    <property type="molecule type" value="Genomic_DNA"/>
</dbReference>
<dbReference type="RefSeq" id="WP_066407071.1">
    <property type="nucleotide sequence ID" value="NZ_CP011390.1"/>
</dbReference>
<evidence type="ECO:0000313" key="2">
    <source>
        <dbReference type="EMBL" id="ANE52497.1"/>
    </source>
</evidence>
<reference evidence="2 3" key="2">
    <citation type="journal article" date="2016" name="Int. J. Syst. Evol. Microbiol.">
        <title>Flavisolibacter tropicus sp. nov., isolated from tropical soil.</title>
        <authorList>
            <person name="Lee J.J."/>
            <person name="Kang M.S."/>
            <person name="Kim G.S."/>
            <person name="Lee C.S."/>
            <person name="Lim S."/>
            <person name="Lee J."/>
            <person name="Roh S.H."/>
            <person name="Kang H."/>
            <person name="Ha J.M."/>
            <person name="Bae S."/>
            <person name="Jung H.Y."/>
            <person name="Kim M.K."/>
        </authorList>
    </citation>
    <scope>NUCLEOTIDE SEQUENCE [LARGE SCALE GENOMIC DNA]</scope>
    <source>
        <strain evidence="2 3">LCS9</strain>
    </source>
</reference>
<sequence>MRKKGHYIIPIFFLLLTLAPLLFMGSLQVFQFYIKERIEASLQRDALQSIALQENEVIWYEEDKELLINGQLFDVKSYSITNGTLTAQGVFDEQETEIINLLNGTWSNNEQTLIVIQLLVLSHCLLFFSFYSVSFGITKLLPKRFSIFSLFYFPPLLSILAPPPKVLRFSF</sequence>
<keyword evidence="3" id="KW-1185">Reference proteome</keyword>
<keyword evidence="1" id="KW-0472">Membrane</keyword>
<feature type="transmembrane region" description="Helical" evidence="1">
    <location>
        <begin position="7"/>
        <end position="34"/>
    </location>
</feature>
<keyword evidence="1" id="KW-1133">Transmembrane helix</keyword>
<protein>
    <submittedName>
        <fullName evidence="2">Uncharacterized protein</fullName>
    </submittedName>
</protein>
<evidence type="ECO:0000256" key="1">
    <source>
        <dbReference type="SAM" id="Phobius"/>
    </source>
</evidence>
<dbReference type="KEGG" id="fla:SY85_20460"/>
<dbReference type="AlphaFoldDB" id="A0A172U0I1"/>
<name>A0A172U0I1_9BACT</name>
<organism evidence="2 3">
    <name type="scientific">Flavisolibacter tropicus</name>
    <dbReference type="NCBI Taxonomy" id="1492898"/>
    <lineage>
        <taxon>Bacteria</taxon>
        <taxon>Pseudomonadati</taxon>
        <taxon>Bacteroidota</taxon>
        <taxon>Chitinophagia</taxon>
        <taxon>Chitinophagales</taxon>
        <taxon>Chitinophagaceae</taxon>
        <taxon>Flavisolibacter</taxon>
    </lineage>
</organism>
<reference evidence="3" key="1">
    <citation type="submission" date="2015-01" db="EMBL/GenBank/DDBJ databases">
        <title>Flavisolibacter sp./LCS9/ whole genome sequencing.</title>
        <authorList>
            <person name="Kim M.K."/>
            <person name="Srinivasan S."/>
            <person name="Lee J.-J."/>
        </authorList>
    </citation>
    <scope>NUCLEOTIDE SEQUENCE [LARGE SCALE GENOMIC DNA]</scope>
    <source>
        <strain evidence="3">LCS9</strain>
    </source>
</reference>
<dbReference type="STRING" id="1492898.SY85_20460"/>
<proteinExistence type="predicted"/>
<keyword evidence="1" id="KW-0812">Transmembrane</keyword>